<accession>A0A2D0RK81</accession>
<comment type="similarity">
    <text evidence="1">Belongs to the BCLAF1/THRAP3 family.</text>
</comment>
<reference evidence="3" key="1">
    <citation type="journal article" date="2012" name="BMC Genomics">
        <title>Efficient assembly and annotation of the transcriptome of catfish by RNA-Seq analysis of a doubled haploid homozygote.</title>
        <authorList>
            <person name="Liu S."/>
            <person name="Zhang Y."/>
            <person name="Zhou Z."/>
            <person name="Waldbieser G."/>
            <person name="Sun F."/>
            <person name="Lu J."/>
            <person name="Zhang J."/>
            <person name="Jiang Y."/>
            <person name="Zhang H."/>
            <person name="Wang X."/>
            <person name="Rajendran K.V."/>
            <person name="Khoo L."/>
            <person name="Kucuktas H."/>
            <person name="Peatman E."/>
            <person name="Liu Z."/>
        </authorList>
    </citation>
    <scope>NUCLEOTIDE SEQUENCE</scope>
    <source>
        <tissue evidence="3">Mixed</tissue>
    </source>
</reference>
<dbReference type="RefSeq" id="XP_017330934.2">
    <property type="nucleotide sequence ID" value="XM_017475445.3"/>
</dbReference>
<dbReference type="GO" id="GO:0045944">
    <property type="term" value="P:positive regulation of transcription by RNA polymerase II"/>
    <property type="evidence" value="ECO:0007669"/>
    <property type="project" value="TreeGrafter"/>
</dbReference>
<reference evidence="4" key="2">
    <citation type="journal article" date="2016" name="Nat. Commun.">
        <title>The channel catfish genome sequence provides insights into the evolution of scale formation in teleosts.</title>
        <authorList>
            <person name="Liu Z."/>
            <person name="Liu S."/>
            <person name="Yao J."/>
            <person name="Bao L."/>
            <person name="Zhang J."/>
            <person name="Li Y."/>
            <person name="Jiang C."/>
            <person name="Sun L."/>
            <person name="Wang R."/>
            <person name="Zhang Y."/>
            <person name="Zhou T."/>
            <person name="Zeng Q."/>
            <person name="Fu Q."/>
            <person name="Gao S."/>
            <person name="Li N."/>
            <person name="Koren S."/>
            <person name="Jiang Y."/>
            <person name="Zimin A."/>
            <person name="Xu P."/>
            <person name="Phillippy A.M."/>
            <person name="Geng X."/>
            <person name="Song L."/>
            <person name="Sun F."/>
            <person name="Li C."/>
            <person name="Wang X."/>
            <person name="Chen A."/>
            <person name="Jin Y."/>
            <person name="Yuan Z."/>
            <person name="Yang Y."/>
            <person name="Tan S."/>
            <person name="Peatman E."/>
            <person name="Lu J."/>
            <person name="Qin Z."/>
            <person name="Dunham R."/>
            <person name="Li Z."/>
            <person name="Sonstegard T."/>
            <person name="Feng J."/>
            <person name="Danzmann R.G."/>
            <person name="Schroeder S."/>
            <person name="Scheffler B."/>
            <person name="Duke M.V."/>
            <person name="Ballard L."/>
            <person name="Kucuktas H."/>
            <person name="Kaltenboeck L."/>
            <person name="Liu H."/>
            <person name="Armbruster J."/>
            <person name="Xie Y."/>
            <person name="Kirby M.L."/>
            <person name="Tian Y."/>
            <person name="Flanagan M.E."/>
            <person name="Mu W."/>
            <person name="Waldbieser G.C."/>
        </authorList>
    </citation>
    <scope>NUCLEOTIDE SEQUENCE [LARGE SCALE GENOMIC DNA]</scope>
    <source>
        <strain evidence="4">SDA103</strain>
    </source>
</reference>
<feature type="compositionally biased region" description="Basic and acidic residues" evidence="2">
    <location>
        <begin position="513"/>
        <end position="522"/>
    </location>
</feature>
<dbReference type="RefSeq" id="XP_017330927.2">
    <property type="nucleotide sequence ID" value="XM_017475438.3"/>
</dbReference>
<feature type="compositionally biased region" description="Basic residues" evidence="2">
    <location>
        <begin position="146"/>
        <end position="165"/>
    </location>
</feature>
<evidence type="ECO:0000313" key="5">
    <source>
        <dbReference type="RefSeq" id="XP_017330927.2"/>
    </source>
</evidence>
<feature type="region of interest" description="Disordered" evidence="2">
    <location>
        <begin position="725"/>
        <end position="811"/>
    </location>
</feature>
<dbReference type="AlphaFoldDB" id="A0A2D0RK81"/>
<feature type="region of interest" description="Disordered" evidence="2">
    <location>
        <begin position="258"/>
        <end position="318"/>
    </location>
</feature>
<feature type="compositionally biased region" description="Low complexity" evidence="2">
    <location>
        <begin position="773"/>
        <end position="782"/>
    </location>
</feature>
<evidence type="ECO:0000313" key="3">
    <source>
        <dbReference type="EMBL" id="AHH41802.1"/>
    </source>
</evidence>
<dbReference type="Pfam" id="PF15440">
    <property type="entry name" value="THRAP3_BCLAF1"/>
    <property type="match status" value="1"/>
</dbReference>
<dbReference type="Proteomes" id="UP000221080">
    <property type="component" value="Chromosome 1"/>
</dbReference>
<evidence type="ECO:0000256" key="1">
    <source>
        <dbReference type="ARBA" id="ARBA00006481"/>
    </source>
</evidence>
<evidence type="ECO:0000313" key="6">
    <source>
        <dbReference type="RefSeq" id="XP_017330934.2"/>
    </source>
</evidence>
<evidence type="ECO:0000256" key="2">
    <source>
        <dbReference type="SAM" id="MobiDB-lite"/>
    </source>
</evidence>
<feature type="compositionally biased region" description="Basic and acidic residues" evidence="2">
    <location>
        <begin position="725"/>
        <end position="739"/>
    </location>
</feature>
<feature type="region of interest" description="Disordered" evidence="2">
    <location>
        <begin position="905"/>
        <end position="937"/>
    </location>
</feature>
<feature type="compositionally biased region" description="Basic and acidic residues" evidence="2">
    <location>
        <begin position="913"/>
        <end position="937"/>
    </location>
</feature>
<feature type="compositionally biased region" description="Basic and acidic residues" evidence="2">
    <location>
        <begin position="784"/>
        <end position="793"/>
    </location>
</feature>
<dbReference type="KEGG" id="ipu:108269500"/>
<dbReference type="GO" id="GO:0003712">
    <property type="term" value="F:transcription coregulator activity"/>
    <property type="evidence" value="ECO:0007669"/>
    <property type="project" value="TreeGrafter"/>
</dbReference>
<feature type="region of interest" description="Disordered" evidence="2">
    <location>
        <begin position="216"/>
        <end position="245"/>
    </location>
</feature>
<proteinExistence type="evidence at transcript level"/>
<feature type="compositionally biased region" description="Low complexity" evidence="2">
    <location>
        <begin position="182"/>
        <end position="196"/>
    </location>
</feature>
<dbReference type="OrthoDB" id="9948513at2759"/>
<dbReference type="STRING" id="7998.ENSIPUP00000022652"/>
<dbReference type="GO" id="GO:0016592">
    <property type="term" value="C:mediator complex"/>
    <property type="evidence" value="ECO:0007669"/>
    <property type="project" value="TreeGrafter"/>
</dbReference>
<feature type="compositionally biased region" description="Low complexity" evidence="2">
    <location>
        <begin position="126"/>
        <end position="145"/>
    </location>
</feature>
<evidence type="ECO:0000313" key="4">
    <source>
        <dbReference type="Proteomes" id="UP000221080"/>
    </source>
</evidence>
<feature type="compositionally biased region" description="Polar residues" evidence="2">
    <location>
        <begin position="291"/>
        <end position="318"/>
    </location>
</feature>
<dbReference type="GO" id="GO:0003677">
    <property type="term" value="F:DNA binding"/>
    <property type="evidence" value="ECO:0007669"/>
    <property type="project" value="TreeGrafter"/>
</dbReference>
<gene>
    <name evidence="5 6" type="primary">thrap3a</name>
    <name evidence="3" type="synonym">Thrap3</name>
</gene>
<dbReference type="PANTHER" id="PTHR15268">
    <property type="entry name" value="THRAP3/BCLAF1"/>
    <property type="match status" value="1"/>
</dbReference>
<name>A0A2D0RK81_ICTPU</name>
<feature type="compositionally biased region" description="Basic residues" evidence="2">
    <location>
        <begin position="757"/>
        <end position="770"/>
    </location>
</feature>
<dbReference type="InterPro" id="IPR029199">
    <property type="entry name" value="THRAP3_BCLAF1"/>
</dbReference>
<dbReference type="GeneTree" id="ENSGT00950000183163"/>
<organism evidence="6">
    <name type="scientific">Ictalurus punctatus</name>
    <name type="common">Channel catfish</name>
    <name type="synonym">Silurus punctatus</name>
    <dbReference type="NCBI Taxonomy" id="7998"/>
    <lineage>
        <taxon>Eukaryota</taxon>
        <taxon>Metazoa</taxon>
        <taxon>Chordata</taxon>
        <taxon>Craniata</taxon>
        <taxon>Vertebrata</taxon>
        <taxon>Euteleostomi</taxon>
        <taxon>Actinopterygii</taxon>
        <taxon>Neopterygii</taxon>
        <taxon>Teleostei</taxon>
        <taxon>Ostariophysi</taxon>
        <taxon>Siluriformes</taxon>
        <taxon>Ictaluridae</taxon>
        <taxon>Ictalurus</taxon>
    </lineage>
</organism>
<feature type="region of interest" description="Disordered" evidence="2">
    <location>
        <begin position="1"/>
        <end position="76"/>
    </location>
</feature>
<feature type="compositionally biased region" description="Low complexity" evidence="2">
    <location>
        <begin position="18"/>
        <end position="37"/>
    </location>
</feature>
<feature type="compositionally biased region" description="Basic residues" evidence="2">
    <location>
        <begin position="38"/>
        <end position="54"/>
    </location>
</feature>
<feature type="region of interest" description="Disordered" evidence="2">
    <location>
        <begin position="368"/>
        <end position="406"/>
    </location>
</feature>
<keyword evidence="3 5" id="KW-0675">Receptor</keyword>
<reference evidence="5 6" key="3">
    <citation type="submission" date="2023-07" db="UniProtKB">
        <authorList>
            <consortium name="RefSeq"/>
        </authorList>
    </citation>
    <scope>IDENTIFICATION</scope>
    <source>
        <tissue evidence="5 6">Blood</tissue>
    </source>
</reference>
<keyword evidence="4" id="KW-1185">Reference proteome</keyword>
<feature type="region of interest" description="Disordered" evidence="2">
    <location>
        <begin position="513"/>
        <end position="573"/>
    </location>
</feature>
<dbReference type="GeneID" id="108269500"/>
<accession>W5UI77</accession>
<dbReference type="EMBL" id="JT415729">
    <property type="protein sequence ID" value="AHH41802.1"/>
    <property type="molecule type" value="mRNA"/>
</dbReference>
<sequence length="937" mass="106465">MSKTPKSSSRTHSRSASRSRSGSDSHSYSRSRSSSQSRSRKHHYGSRSRSRSRSHSPFQNRGRKHPREYQNHREFRGYHRGFRRPYYFRGRGRGFFRGRFQRGGGGYNNFNNYRSHNWQNFGPYPQQKQQKQQKQPQTQQQQQQQQKRHSHSPKRGRSRTPKKRSSSPQSQNQSHRSDRSSSLHSHHSSSSSSSRQITVSGKQNCKAGIEILSASKDSQKAGGGDATLSVQGGHHPEADGSTSGEKAPKTWLFAINHDSSPKRASPHIHSAVSAVQDDPASSESGPVPGNSGATSNGATYSQNLASTPSNSSPQKKSPTTVFSGFGLFSNADQEEDTVAISIAFKKFLEEQKNKKQALADKSMKNMADNENEFPENRNSKCEATFDWSSGPRLSKPAEQNNKKESEKYKYIDSFKGSTSSNNFRPAILSEDGEEEDGEETERHLQMNVEENEVPNRKSKVTVSVRELFEEHMRRLDDRTWDDELEAFLINREKERAASILSALTKREKFARKFEHLSPERPSKVKRKDKMTLSPSPTYKAPSRRSSETQEQDVFMNFGDESSPRTSGKREREFSLRMDSLSEDLARSSVLSNDWRNTMSLVHCDKKGLQHRWCNNLCRSPKELFAQHVISIVHYITEQHFSSSGITLSDRFTMYQRLAAEKEIMKPRKSPEIHRRIDVSPSAFMRHSFLFDELKGSGESSSKAEVKQFKGDAMDLLMNVEQRKKYLSRETNEKQEERGELGQSPESSMESLTEKSSKCHKKSKKSKKKRERSNSSSSSSSSSFVRDEETKSTEKSLAQLQGRKCVESTETGQAHGGFHFRIRGRGWNRVNCLGNDRKSNSNAHVPGHSNNMDWDSEQMAKSKKYYPLDEKIVEGQRKWVDTQGRGQSAIPRVKGRFILRRPTISITTNNSSWSHDKFKASGDDGEPGSRDHKEQNSA</sequence>
<dbReference type="CTD" id="570454"/>
<feature type="compositionally biased region" description="Basic and acidic residues" evidence="2">
    <location>
        <begin position="67"/>
        <end position="76"/>
    </location>
</feature>
<protein>
    <submittedName>
        <fullName evidence="3 5 6">Thyroid hormone receptor-associated protein 3</fullName>
    </submittedName>
</protein>
<dbReference type="PANTHER" id="PTHR15268:SF16">
    <property type="entry name" value="THYROID HORMONE RECEPTOR-ASSOCIATED PROTEIN 3"/>
    <property type="match status" value="1"/>
</dbReference>
<feature type="region of interest" description="Disordered" evidence="2">
    <location>
        <begin position="107"/>
        <end position="202"/>
    </location>
</feature>